<dbReference type="EMBL" id="NWTK01000021">
    <property type="protein sequence ID" value="PKR49000.1"/>
    <property type="molecule type" value="Genomic_DNA"/>
</dbReference>
<organism evidence="2 4">
    <name type="scientific">Thalassospira marina</name>
    <dbReference type="NCBI Taxonomy" id="2048283"/>
    <lineage>
        <taxon>Bacteria</taxon>
        <taxon>Pseudomonadati</taxon>
        <taxon>Pseudomonadota</taxon>
        <taxon>Alphaproteobacteria</taxon>
        <taxon>Rhodospirillales</taxon>
        <taxon>Thalassospiraceae</taxon>
        <taxon>Thalassospira</taxon>
    </lineage>
</organism>
<evidence type="ECO:0000313" key="2">
    <source>
        <dbReference type="EMBL" id="PKR49000.1"/>
    </source>
</evidence>
<accession>A0A2N3KEP8</accession>
<dbReference type="AlphaFoldDB" id="A0A2N3KEP8"/>
<gene>
    <name evidence="2" type="ORF">COO20_23570</name>
    <name evidence="1" type="ORF">CSC3H3_08040</name>
</gene>
<keyword evidence="3" id="KW-1185">Reference proteome</keyword>
<evidence type="ECO:0008006" key="5">
    <source>
        <dbReference type="Google" id="ProtNLM"/>
    </source>
</evidence>
<dbReference type="EMBL" id="CP024199">
    <property type="protein sequence ID" value="AUG55002.1"/>
    <property type="molecule type" value="Genomic_DNA"/>
</dbReference>
<dbReference type="OrthoDB" id="5641374at2"/>
<dbReference type="KEGG" id="thac:CSC3H3_08040"/>
<dbReference type="Pfam" id="PF12616">
    <property type="entry name" value="DUF3775"/>
    <property type="match status" value="1"/>
</dbReference>
<evidence type="ECO:0000313" key="3">
    <source>
        <dbReference type="Proteomes" id="UP000233458"/>
    </source>
</evidence>
<protein>
    <recommendedName>
        <fullName evidence="5">DUF3775 domain-containing protein</fullName>
    </recommendedName>
</protein>
<dbReference type="InterPro" id="IPR022254">
    <property type="entry name" value="DUF3775"/>
</dbReference>
<proteinExistence type="predicted"/>
<name>A0A2N3KEP8_9PROT</name>
<dbReference type="Proteomes" id="UP000233458">
    <property type="component" value="Chromosome"/>
</dbReference>
<evidence type="ECO:0000313" key="4">
    <source>
        <dbReference type="Proteomes" id="UP000233597"/>
    </source>
</evidence>
<reference evidence="2 4" key="1">
    <citation type="submission" date="2017-09" db="EMBL/GenBank/DDBJ databases">
        <title>Biodiversity and function of Thalassospira species in the particle-attached aromatic-hydrocarbon-degrading consortia from the surface seawater of the South China Sea.</title>
        <authorList>
            <person name="Dong C."/>
            <person name="Liu R."/>
            <person name="Shao Z."/>
        </authorList>
    </citation>
    <scope>NUCLEOTIDE SEQUENCE [LARGE SCALE GENOMIC DNA]</scope>
    <source>
        <strain evidence="2 4">CSC1P2</strain>
    </source>
</reference>
<evidence type="ECO:0000313" key="1">
    <source>
        <dbReference type="EMBL" id="AUG55002.1"/>
    </source>
</evidence>
<reference evidence="1 3" key="2">
    <citation type="submission" date="2017-10" db="EMBL/GenBank/DDBJ databases">
        <title>Biodiversity and function of Thalassospira species in the particle-attached aromatic-hydrocarbon-degrading consortia from the surface seawater of the China South Sea.</title>
        <authorList>
            <person name="Dong C."/>
            <person name="Liu R."/>
            <person name="Shao Z."/>
        </authorList>
    </citation>
    <scope>NUCLEOTIDE SEQUENCE [LARGE SCALE GENOMIC DNA]</scope>
    <source>
        <strain evidence="1 3">CSC3H3</strain>
    </source>
</reference>
<dbReference type="Proteomes" id="UP000233597">
    <property type="component" value="Unassembled WGS sequence"/>
</dbReference>
<sequence>MDDAETDDFPAIDLEKVAFILLKARAFDAQEDVVEPDYGSNASDDQFREVLEAYGDDATHAELVEAINDLNWDEQCHLVALVWIGRGSFDAEQWQEALAEAEDGHTNHTAEYLTGIPMLGEYIEEGLSAFDISISDIEAAHL</sequence>